<dbReference type="Proteomes" id="UP001221757">
    <property type="component" value="Unassembled WGS sequence"/>
</dbReference>
<evidence type="ECO:0000313" key="1">
    <source>
        <dbReference type="EMBL" id="KAJ7708671.1"/>
    </source>
</evidence>
<dbReference type="AlphaFoldDB" id="A0AAD7GZA7"/>
<accession>A0AAD7GZA7</accession>
<dbReference type="EMBL" id="JARKIE010000003">
    <property type="protein sequence ID" value="KAJ7708671.1"/>
    <property type="molecule type" value="Genomic_DNA"/>
</dbReference>
<comment type="caution">
    <text evidence="1">The sequence shown here is derived from an EMBL/GenBank/DDBJ whole genome shotgun (WGS) entry which is preliminary data.</text>
</comment>
<reference evidence="1" key="1">
    <citation type="submission" date="2023-03" db="EMBL/GenBank/DDBJ databases">
        <title>Massive genome expansion in bonnet fungi (Mycena s.s.) driven by repeated elements and novel gene families across ecological guilds.</title>
        <authorList>
            <consortium name="Lawrence Berkeley National Laboratory"/>
            <person name="Harder C.B."/>
            <person name="Miyauchi S."/>
            <person name="Viragh M."/>
            <person name="Kuo A."/>
            <person name="Thoen E."/>
            <person name="Andreopoulos B."/>
            <person name="Lu D."/>
            <person name="Skrede I."/>
            <person name="Drula E."/>
            <person name="Henrissat B."/>
            <person name="Morin E."/>
            <person name="Kohler A."/>
            <person name="Barry K."/>
            <person name="LaButti K."/>
            <person name="Morin E."/>
            <person name="Salamov A."/>
            <person name="Lipzen A."/>
            <person name="Mereny Z."/>
            <person name="Hegedus B."/>
            <person name="Baldrian P."/>
            <person name="Stursova M."/>
            <person name="Weitz H."/>
            <person name="Taylor A."/>
            <person name="Grigoriev I.V."/>
            <person name="Nagy L.G."/>
            <person name="Martin F."/>
            <person name="Kauserud H."/>
        </authorList>
    </citation>
    <scope>NUCLEOTIDE SEQUENCE</scope>
    <source>
        <strain evidence="1">CBHHK067</strain>
    </source>
</reference>
<proteinExistence type="predicted"/>
<feature type="non-terminal residue" evidence="1">
    <location>
        <position position="1"/>
    </location>
</feature>
<evidence type="ECO:0000313" key="2">
    <source>
        <dbReference type="Proteomes" id="UP001221757"/>
    </source>
</evidence>
<protein>
    <submittedName>
        <fullName evidence="1">Uncharacterized protein</fullName>
    </submittedName>
</protein>
<feature type="non-terminal residue" evidence="1">
    <location>
        <position position="72"/>
    </location>
</feature>
<organism evidence="1 2">
    <name type="scientific">Mycena rosella</name>
    <name type="common">Pink bonnet</name>
    <name type="synonym">Agaricus rosellus</name>
    <dbReference type="NCBI Taxonomy" id="1033263"/>
    <lineage>
        <taxon>Eukaryota</taxon>
        <taxon>Fungi</taxon>
        <taxon>Dikarya</taxon>
        <taxon>Basidiomycota</taxon>
        <taxon>Agaricomycotina</taxon>
        <taxon>Agaricomycetes</taxon>
        <taxon>Agaricomycetidae</taxon>
        <taxon>Agaricales</taxon>
        <taxon>Marasmiineae</taxon>
        <taxon>Mycenaceae</taxon>
        <taxon>Mycena</taxon>
    </lineage>
</organism>
<gene>
    <name evidence="1" type="ORF">B0H17DRAFT_1030415</name>
</gene>
<sequence length="72" mass="8419">MSDYRSGLQQAMLAAPSPFDCPGYIYTFWDRGLRLSKFGQTGKPPRRAIQWGRQCDIQRKDWHATVWRVPFA</sequence>
<keyword evidence="2" id="KW-1185">Reference proteome</keyword>
<name>A0AAD7GZA7_MYCRO</name>